<name>A0A816TJ33_9BILA</name>
<evidence type="ECO:0000256" key="4">
    <source>
        <dbReference type="ARBA" id="ARBA00040269"/>
    </source>
</evidence>
<dbReference type="EMBL" id="CAJNRE010010577">
    <property type="protein sequence ID" value="CAF2092595.1"/>
    <property type="molecule type" value="Genomic_DNA"/>
</dbReference>
<dbReference type="SUPFAM" id="SSF52047">
    <property type="entry name" value="RNI-like"/>
    <property type="match status" value="1"/>
</dbReference>
<organism evidence="7 8">
    <name type="scientific">Rotaria magnacalcarata</name>
    <dbReference type="NCBI Taxonomy" id="392030"/>
    <lineage>
        <taxon>Eukaryota</taxon>
        <taxon>Metazoa</taxon>
        <taxon>Spiralia</taxon>
        <taxon>Gnathifera</taxon>
        <taxon>Rotifera</taxon>
        <taxon>Eurotatoria</taxon>
        <taxon>Bdelloidea</taxon>
        <taxon>Philodinida</taxon>
        <taxon>Philodinidae</taxon>
        <taxon>Rotaria</taxon>
    </lineage>
</organism>
<dbReference type="GO" id="GO:1904263">
    <property type="term" value="P:positive regulation of TORC1 signaling"/>
    <property type="evidence" value="ECO:0007669"/>
    <property type="project" value="TreeGrafter"/>
</dbReference>
<sequence length="1326" mass="153735">MDETKLTKFSNQPPQLPFSWQVRPGTTVLCLNCHGNRLIAAGQQSFQLLAIEPYEKTERFIELYDFRNAPRQAQARAALQPTDIGWSPIDEHLFASASTTGLLNIWDANQLVMIGQFKIHNATINRLQFHPSNPKLLLTASQDGYAKLIDFRTFNTNKVVASFRHVSEDGFRDIHINFTHTNLFAAALNDQCIVPLWDMRRIESPAMVLTTADRTLCLAWNQNEPYWLATGGRDRTIRVWNAQDSNSRQEPLFKVQSFGTVAKLSWRPTCRYHVACSTLSVDPRIHVWDVRRAYLPQASFCHHQNSIGDFSWRPHSDNLVSVGRDERVVHANTSSAIKTDNFVSLFSLNVTSKGHVYATMPNRNNEYLTALYAERHIPSSFTSLKKCFSEEVMSKFSKFNEPIHGKSIIGMYANPSADNSVELFHQFARRWTFDNGNKPVENLANICDINSCVAEELKRPDLKATWQVIKMIYADYSSLQIYRMRLARNTQSGTKTYRISDSPNGPRYNHQQGGGKGKNLDLLQQENELNDEVNGRKKAKSQEQIIPPNSQINIIDDVDTYIVRDVLPDDIIFITPEDALNNTSNYDMLYDNEPDIYVMRDGIPMASNGTPSVINGDSDINGFPTDRLSRQFPEMMIDVNQFEPVDDYDGPDGHMQSSTHSIIPDGSDKFFTIDESYCPTMQNHPLVFDDILRRTIQYYVENNELQVAVHLLLALYPILGESKIIELFHGAHFEWLGMYIESLANELLLYLFEFFDGIQLLRAFHDLNSRFNHLLYNHYRVYRIDFRSISKYQFGDLCQYCLPSITDQIISLTISDDDETPNLPAIFLSYNFTLDKFTGLQSLSLYSIQSFAQLSQLIYQCHQLPHLTRLRMIDGYNDDRNNDIQFLINTIWSLPKLQHFYLNYHSSSKTWLSKISTMSLSIEKLSIENIACTLRDVSHLFKYTPSLQHLSTYIHFNLEDEQIPIVTSSIRSLKLTFESSVPVLMNVFQMMPNLNSLELKTMDIYLTGHKWKKILMKYLSHLKIFQLRMYFEFSHRRNVHEQFNKLIESYRNSFWIEEHQWFIQCDCISFGEYHHGILYTLPYRFDTFVCYDTLESKYTCPNESMYWLYKRVNHLQYMVRKTDTVADSNSLPIRFPNIQHLKTTFPFGDKFWSYIPSLNRLTILDIILSEHYTVDQLQQLLNLSPCLYSLRLFYSIDLKRLLEQITSSSIRRLILVTKCSSDLSHFNSIECTTLADSQLGNQCEVLLVKIENRTDVLSLLTSMNKLRSLTVQCKDDTWNNKDLSSTKDELVEWLCNCLPSAYSIVRDKNEMSNIRIWISKSDNNVL</sequence>
<feature type="region of interest" description="Disordered" evidence="6">
    <location>
        <begin position="492"/>
        <end position="516"/>
    </location>
</feature>
<dbReference type="Proteomes" id="UP000663824">
    <property type="component" value="Unassembled WGS sequence"/>
</dbReference>
<feature type="compositionally biased region" description="Polar residues" evidence="6">
    <location>
        <begin position="492"/>
        <end position="503"/>
    </location>
</feature>
<dbReference type="SMART" id="SM00320">
    <property type="entry name" value="WD40"/>
    <property type="match status" value="5"/>
</dbReference>
<dbReference type="PROSITE" id="PS50082">
    <property type="entry name" value="WD_REPEATS_2"/>
    <property type="match status" value="2"/>
</dbReference>
<proteinExistence type="inferred from homology"/>
<dbReference type="InterPro" id="IPR032675">
    <property type="entry name" value="LRR_dom_sf"/>
</dbReference>
<dbReference type="PANTHER" id="PTHR46200:SF1">
    <property type="entry name" value="GATOR COMPLEX PROTEIN WDR24"/>
    <property type="match status" value="1"/>
</dbReference>
<dbReference type="InterPro" id="IPR015943">
    <property type="entry name" value="WD40/YVTN_repeat-like_dom_sf"/>
</dbReference>
<comment type="similarity">
    <text evidence="1">Belongs to the WD repeat WDR24 family.</text>
</comment>
<protein>
    <recommendedName>
        <fullName evidence="4">GATOR2 complex protein WDR24</fullName>
    </recommendedName>
</protein>
<dbReference type="Pfam" id="PF00400">
    <property type="entry name" value="WD40"/>
    <property type="match status" value="2"/>
</dbReference>
<evidence type="ECO:0000256" key="2">
    <source>
        <dbReference type="ARBA" id="ARBA00022574"/>
    </source>
</evidence>
<dbReference type="Gene3D" id="3.80.10.10">
    <property type="entry name" value="Ribonuclease Inhibitor"/>
    <property type="match status" value="1"/>
</dbReference>
<evidence type="ECO:0000256" key="3">
    <source>
        <dbReference type="ARBA" id="ARBA00022737"/>
    </source>
</evidence>
<evidence type="ECO:0000256" key="5">
    <source>
        <dbReference type="PROSITE-ProRule" id="PRU00221"/>
    </source>
</evidence>
<dbReference type="GO" id="GO:0005829">
    <property type="term" value="C:cytosol"/>
    <property type="evidence" value="ECO:0007669"/>
    <property type="project" value="TreeGrafter"/>
</dbReference>
<evidence type="ECO:0000313" key="8">
    <source>
        <dbReference type="Proteomes" id="UP000663824"/>
    </source>
</evidence>
<gene>
    <name evidence="7" type="ORF">MBJ925_LOCUS20736</name>
</gene>
<feature type="repeat" description="WD" evidence="5">
    <location>
        <begin position="228"/>
        <end position="250"/>
    </location>
</feature>
<dbReference type="GO" id="GO:0061700">
    <property type="term" value="C:GATOR2 complex"/>
    <property type="evidence" value="ECO:0007669"/>
    <property type="project" value="TreeGrafter"/>
</dbReference>
<accession>A0A816TJ33</accession>
<dbReference type="SUPFAM" id="SSF50978">
    <property type="entry name" value="WD40 repeat-like"/>
    <property type="match status" value="1"/>
</dbReference>
<dbReference type="InterPro" id="IPR036322">
    <property type="entry name" value="WD40_repeat_dom_sf"/>
</dbReference>
<evidence type="ECO:0000256" key="1">
    <source>
        <dbReference type="ARBA" id="ARBA00008134"/>
    </source>
</evidence>
<comment type="caution">
    <text evidence="7">The sequence shown here is derived from an EMBL/GenBank/DDBJ whole genome shotgun (WGS) entry which is preliminary data.</text>
</comment>
<dbReference type="GO" id="GO:0016239">
    <property type="term" value="P:positive regulation of macroautophagy"/>
    <property type="evidence" value="ECO:0007669"/>
    <property type="project" value="TreeGrafter"/>
</dbReference>
<keyword evidence="3" id="KW-0677">Repeat</keyword>
<dbReference type="Gene3D" id="2.130.10.10">
    <property type="entry name" value="YVTN repeat-like/Quinoprotein amine dehydrogenase"/>
    <property type="match status" value="1"/>
</dbReference>
<dbReference type="PANTHER" id="PTHR46200">
    <property type="entry name" value="GATOR COMPLEX PROTEIN WDR24"/>
    <property type="match status" value="1"/>
</dbReference>
<evidence type="ECO:0000313" key="7">
    <source>
        <dbReference type="EMBL" id="CAF2092595.1"/>
    </source>
</evidence>
<dbReference type="InterPro" id="IPR001680">
    <property type="entry name" value="WD40_rpt"/>
</dbReference>
<feature type="repeat" description="WD" evidence="5">
    <location>
        <begin position="117"/>
        <end position="159"/>
    </location>
</feature>
<dbReference type="InterPro" id="IPR037590">
    <property type="entry name" value="WDR24"/>
</dbReference>
<evidence type="ECO:0000256" key="6">
    <source>
        <dbReference type="SAM" id="MobiDB-lite"/>
    </source>
</evidence>
<dbReference type="GO" id="GO:0005774">
    <property type="term" value="C:vacuolar membrane"/>
    <property type="evidence" value="ECO:0007669"/>
    <property type="project" value="TreeGrafter"/>
</dbReference>
<keyword evidence="2 5" id="KW-0853">WD repeat</keyword>
<reference evidence="7" key="1">
    <citation type="submission" date="2021-02" db="EMBL/GenBank/DDBJ databases">
        <authorList>
            <person name="Nowell W R."/>
        </authorList>
    </citation>
    <scope>NUCLEOTIDE SEQUENCE</scope>
</reference>